<accession>A0A0V1GGN8</accession>
<evidence type="ECO:0000313" key="1">
    <source>
        <dbReference type="EMBL" id="KRY96931.1"/>
    </source>
</evidence>
<reference evidence="1 2" key="1">
    <citation type="submission" date="2015-01" db="EMBL/GenBank/DDBJ databases">
        <title>Evolution of Trichinella species and genotypes.</title>
        <authorList>
            <person name="Korhonen P.K."/>
            <person name="Edoardo P."/>
            <person name="Giuseppe L.R."/>
            <person name="Gasser R.B."/>
        </authorList>
    </citation>
    <scope>NUCLEOTIDE SEQUENCE [LARGE SCALE GENOMIC DNA]</scope>
    <source>
        <strain evidence="1">ISS1029</strain>
    </source>
</reference>
<proteinExistence type="predicted"/>
<dbReference type="Proteomes" id="UP000055024">
    <property type="component" value="Unassembled WGS sequence"/>
</dbReference>
<keyword evidence="2" id="KW-1185">Reference proteome</keyword>
<organism evidence="1 2">
    <name type="scientific">Trichinella zimbabwensis</name>
    <dbReference type="NCBI Taxonomy" id="268475"/>
    <lineage>
        <taxon>Eukaryota</taxon>
        <taxon>Metazoa</taxon>
        <taxon>Ecdysozoa</taxon>
        <taxon>Nematoda</taxon>
        <taxon>Enoplea</taxon>
        <taxon>Dorylaimia</taxon>
        <taxon>Trichinellida</taxon>
        <taxon>Trichinellidae</taxon>
        <taxon>Trichinella</taxon>
    </lineage>
</organism>
<dbReference type="AlphaFoldDB" id="A0A0V1GGN8"/>
<sequence>MSRNELSCNLKTVFIKHLSASIISNSWTEILHNFHCYFE</sequence>
<dbReference type="EMBL" id="JYDP01002424">
    <property type="protein sequence ID" value="KRY96931.1"/>
    <property type="molecule type" value="Genomic_DNA"/>
</dbReference>
<gene>
    <name evidence="1" type="ORF">T11_17898</name>
</gene>
<protein>
    <submittedName>
        <fullName evidence="1">Uncharacterized protein</fullName>
    </submittedName>
</protein>
<evidence type="ECO:0000313" key="2">
    <source>
        <dbReference type="Proteomes" id="UP000055024"/>
    </source>
</evidence>
<comment type="caution">
    <text evidence="1">The sequence shown here is derived from an EMBL/GenBank/DDBJ whole genome shotgun (WGS) entry which is preliminary data.</text>
</comment>
<name>A0A0V1GGN8_9BILA</name>